<dbReference type="Proteomes" id="UP000015531">
    <property type="component" value="Unassembled WGS sequence"/>
</dbReference>
<evidence type="ECO:0000259" key="3">
    <source>
        <dbReference type="PROSITE" id="PS50977"/>
    </source>
</evidence>
<feature type="DNA-binding region" description="H-T-H motif" evidence="2">
    <location>
        <begin position="26"/>
        <end position="45"/>
    </location>
</feature>
<evidence type="ECO:0000256" key="1">
    <source>
        <dbReference type="ARBA" id="ARBA00023125"/>
    </source>
</evidence>
<dbReference type="Gene3D" id="1.10.357.10">
    <property type="entry name" value="Tetracycline Repressor, domain 2"/>
    <property type="match status" value="1"/>
</dbReference>
<protein>
    <recommendedName>
        <fullName evidence="3">HTH tetR-type domain-containing protein</fullName>
    </recommendedName>
</protein>
<name>T0HCN1_9SPHN</name>
<keyword evidence="1 2" id="KW-0238">DNA-binding</keyword>
<organism evidence="4 5">
    <name type="scientific">Sphingobium lactosutens DS20</name>
    <dbReference type="NCBI Taxonomy" id="1331060"/>
    <lineage>
        <taxon>Bacteria</taxon>
        <taxon>Pseudomonadati</taxon>
        <taxon>Pseudomonadota</taxon>
        <taxon>Alphaproteobacteria</taxon>
        <taxon>Sphingomonadales</taxon>
        <taxon>Sphingomonadaceae</taxon>
        <taxon>Sphingobium</taxon>
    </lineage>
</organism>
<dbReference type="AlphaFoldDB" id="T0HCN1"/>
<evidence type="ECO:0000313" key="5">
    <source>
        <dbReference type="Proteomes" id="UP000015531"/>
    </source>
</evidence>
<dbReference type="EMBL" id="ATDP01000109">
    <property type="protein sequence ID" value="EQB10742.1"/>
    <property type="molecule type" value="Genomic_DNA"/>
</dbReference>
<comment type="caution">
    <text evidence="4">The sequence shown here is derived from an EMBL/GenBank/DDBJ whole genome shotgun (WGS) entry which is preliminary data.</text>
</comment>
<dbReference type="eggNOG" id="COG3226">
    <property type="taxonomic scope" value="Bacteria"/>
</dbReference>
<dbReference type="InterPro" id="IPR041583">
    <property type="entry name" value="TetR_C_31"/>
</dbReference>
<dbReference type="Pfam" id="PF17940">
    <property type="entry name" value="TetR_C_31"/>
    <property type="match status" value="1"/>
</dbReference>
<feature type="domain" description="HTH tetR-type" evidence="3">
    <location>
        <begin position="3"/>
        <end position="63"/>
    </location>
</feature>
<accession>T0HCN1</accession>
<reference evidence="4 5" key="1">
    <citation type="journal article" date="2013" name="Genome Announc.">
        <title>Draft Genome Sequence of Sphingobium lactosutens Strain DS20T, Isolated from a Hexachlorocyclohexane Dumpsite.</title>
        <authorList>
            <person name="Kumar R."/>
            <person name="Dwivedi V."/>
            <person name="Negi V."/>
            <person name="Khurana J.P."/>
            <person name="Lal R."/>
        </authorList>
    </citation>
    <scope>NUCLEOTIDE SEQUENCE [LARGE SCALE GENOMIC DNA]</scope>
    <source>
        <strain evidence="4 5">DS20</strain>
    </source>
</reference>
<keyword evidence="5" id="KW-1185">Reference proteome</keyword>
<dbReference type="InterPro" id="IPR009057">
    <property type="entry name" value="Homeodomain-like_sf"/>
</dbReference>
<dbReference type="GO" id="GO:0003677">
    <property type="term" value="F:DNA binding"/>
    <property type="evidence" value="ECO:0007669"/>
    <property type="project" value="UniProtKB-UniRule"/>
</dbReference>
<dbReference type="RefSeq" id="WP_021228485.1">
    <property type="nucleotide sequence ID" value="NZ_ATDP01000109.1"/>
</dbReference>
<sequence>MRNDRREVIARAAIDTLAEKGARGLTHRAVDAAAGLPSSSTAYYCRTREALLELAMDAVLSADLADSRERLRADGSVDFDKLFEHFTAPGNRTRALARVELFLEAARNPNFRDRLASYRAGLREIVSSRMAAHGTENADEKARSQIYQFETRLFHALIFPSEDPLAS</sequence>
<evidence type="ECO:0000313" key="4">
    <source>
        <dbReference type="EMBL" id="EQB10742.1"/>
    </source>
</evidence>
<gene>
    <name evidence="4" type="ORF">RLDS_25240</name>
</gene>
<proteinExistence type="predicted"/>
<dbReference type="OrthoDB" id="7477595at2"/>
<dbReference type="PATRIC" id="fig|1331060.3.peg.4906"/>
<evidence type="ECO:0000256" key="2">
    <source>
        <dbReference type="PROSITE-ProRule" id="PRU00335"/>
    </source>
</evidence>
<dbReference type="SUPFAM" id="SSF46689">
    <property type="entry name" value="Homeodomain-like"/>
    <property type="match status" value="1"/>
</dbReference>
<dbReference type="PROSITE" id="PS50977">
    <property type="entry name" value="HTH_TETR_2"/>
    <property type="match status" value="1"/>
</dbReference>
<dbReference type="InterPro" id="IPR001647">
    <property type="entry name" value="HTH_TetR"/>
</dbReference>